<dbReference type="KEGG" id="mbd:MEBOL_004225"/>
<name>A0A250IHQ6_9BACT</name>
<dbReference type="EMBL" id="CP022163">
    <property type="protein sequence ID" value="ATB30763.1"/>
    <property type="molecule type" value="Genomic_DNA"/>
</dbReference>
<sequence>MTKHAKGLWAVGALVLGLGMGFTAGTHTEARESAAPGIVECSRDSQCDARCDGPGSGACQMGRCYCLR</sequence>
<feature type="signal peptide" evidence="1">
    <location>
        <begin position="1"/>
        <end position="24"/>
    </location>
</feature>
<feature type="chain" id="PRO_5013395300" description="Lipoprotein" evidence="1">
    <location>
        <begin position="25"/>
        <end position="68"/>
    </location>
</feature>
<evidence type="ECO:0000256" key="1">
    <source>
        <dbReference type="SAM" id="SignalP"/>
    </source>
</evidence>
<proteinExistence type="predicted"/>
<protein>
    <recommendedName>
        <fullName evidence="4">Lipoprotein</fullName>
    </recommendedName>
</protein>
<evidence type="ECO:0008006" key="4">
    <source>
        <dbReference type="Google" id="ProtNLM"/>
    </source>
</evidence>
<dbReference type="AlphaFoldDB" id="A0A250IHQ6"/>
<keyword evidence="3" id="KW-1185">Reference proteome</keyword>
<gene>
    <name evidence="2" type="ORF">MEBOL_004225</name>
</gene>
<accession>A0A250IHQ6</accession>
<dbReference type="Proteomes" id="UP000217289">
    <property type="component" value="Chromosome"/>
</dbReference>
<evidence type="ECO:0000313" key="3">
    <source>
        <dbReference type="Proteomes" id="UP000217289"/>
    </source>
</evidence>
<dbReference type="RefSeq" id="WP_095979179.1">
    <property type="nucleotide sequence ID" value="NZ_CP022163.1"/>
</dbReference>
<reference evidence="2 3" key="1">
    <citation type="submission" date="2017-06" db="EMBL/GenBank/DDBJ databases">
        <authorList>
            <person name="Kim H.J."/>
            <person name="Triplett B.A."/>
        </authorList>
    </citation>
    <scope>NUCLEOTIDE SEQUENCE [LARGE SCALE GENOMIC DNA]</scope>
    <source>
        <strain evidence="2 3">DSM 14713</strain>
    </source>
</reference>
<keyword evidence="1" id="KW-0732">Signal</keyword>
<evidence type="ECO:0000313" key="2">
    <source>
        <dbReference type="EMBL" id="ATB30763.1"/>
    </source>
</evidence>
<organism evidence="2 3">
    <name type="scientific">Melittangium boletus DSM 14713</name>
    <dbReference type="NCBI Taxonomy" id="1294270"/>
    <lineage>
        <taxon>Bacteria</taxon>
        <taxon>Pseudomonadati</taxon>
        <taxon>Myxococcota</taxon>
        <taxon>Myxococcia</taxon>
        <taxon>Myxococcales</taxon>
        <taxon>Cystobacterineae</taxon>
        <taxon>Archangiaceae</taxon>
        <taxon>Melittangium</taxon>
    </lineage>
</organism>